<proteinExistence type="predicted"/>
<dbReference type="Proteomes" id="UP000027088">
    <property type="component" value="Chromosome"/>
</dbReference>
<dbReference type="InterPro" id="IPR036736">
    <property type="entry name" value="ACP-like_sf"/>
</dbReference>
<name>A0A059XMN3_9BACT</name>
<organism evidence="2 3">
    <name type="scientific">Mycoplasmopsis californica</name>
    <dbReference type="NCBI Taxonomy" id="2113"/>
    <lineage>
        <taxon>Bacteria</taxon>
        <taxon>Bacillati</taxon>
        <taxon>Mycoplasmatota</taxon>
        <taxon>Mycoplasmoidales</taxon>
        <taxon>Metamycoplasmataceae</taxon>
        <taxon>Mycoplasmopsis</taxon>
    </lineage>
</organism>
<accession>A0A059XMN3</accession>
<dbReference type="RefSeq" id="WP_038562555.1">
    <property type="nucleotide sequence ID" value="NZ_CP007521.1"/>
</dbReference>
<dbReference type="eggNOG" id="ENOG50339BT">
    <property type="taxonomic scope" value="Bacteria"/>
</dbReference>
<feature type="domain" description="Carrier" evidence="1">
    <location>
        <begin position="1"/>
        <end position="72"/>
    </location>
</feature>
<keyword evidence="3" id="KW-1185">Reference proteome</keyword>
<dbReference type="KEGG" id="mcr:MCFN_03175"/>
<dbReference type="AlphaFoldDB" id="A0A059XMN3"/>
<evidence type="ECO:0000313" key="2">
    <source>
        <dbReference type="EMBL" id="AIA29749.1"/>
    </source>
</evidence>
<reference evidence="2 3" key="1">
    <citation type="journal article" date="2014" name="Genome Announc.">
        <title>Complete Genome Sequence of the Bovine Mastitis Pathogen Mycoplasma californicum Strain ST-6T (ATCC 33461T).</title>
        <authorList>
            <person name="Calcutt M.J."/>
            <person name="Foecking M.F."/>
            <person name="Fox L.K."/>
        </authorList>
    </citation>
    <scope>NUCLEOTIDE SEQUENCE [LARGE SCALE GENOMIC DNA]</scope>
    <source>
        <strain evidence="2 3">ST-6</strain>
    </source>
</reference>
<protein>
    <submittedName>
        <fullName evidence="2">Acyl carrier protein</fullName>
    </submittedName>
</protein>
<dbReference type="Gene3D" id="1.10.1200.10">
    <property type="entry name" value="ACP-like"/>
    <property type="match status" value="1"/>
</dbReference>
<dbReference type="Pfam" id="PF00550">
    <property type="entry name" value="PP-binding"/>
    <property type="match status" value="1"/>
</dbReference>
<gene>
    <name evidence="2" type="primary">acpP</name>
    <name evidence="2" type="ORF">MCFN_03175</name>
</gene>
<dbReference type="InterPro" id="IPR009081">
    <property type="entry name" value="PP-bd_ACP"/>
</dbReference>
<dbReference type="SUPFAM" id="SSF47336">
    <property type="entry name" value="ACP-like"/>
    <property type="match status" value="1"/>
</dbReference>
<dbReference type="EMBL" id="CP007521">
    <property type="protein sequence ID" value="AIA29749.1"/>
    <property type="molecule type" value="Genomic_DNA"/>
</dbReference>
<sequence length="74" mass="8605">MNIKDLVINQIQKYTKVKVEMDSLLKELKIDSLSLAELVFELEEQLKIRVSDDELMKIKSIKDVVELIEASDRV</sequence>
<evidence type="ECO:0000259" key="1">
    <source>
        <dbReference type="PROSITE" id="PS50075"/>
    </source>
</evidence>
<evidence type="ECO:0000313" key="3">
    <source>
        <dbReference type="Proteomes" id="UP000027088"/>
    </source>
</evidence>
<dbReference type="PROSITE" id="PS50075">
    <property type="entry name" value="CARRIER"/>
    <property type="match status" value="1"/>
</dbReference>